<dbReference type="InterPro" id="IPR009057">
    <property type="entry name" value="Homeodomain-like_sf"/>
</dbReference>
<evidence type="ECO:0000313" key="1">
    <source>
        <dbReference type="EMBL" id="BBZ32483.1"/>
    </source>
</evidence>
<dbReference type="InterPro" id="IPR050109">
    <property type="entry name" value="HTH-type_TetR-like_transc_reg"/>
</dbReference>
<name>A0A7I7XTQ3_9MYCO</name>
<dbReference type="PROSITE" id="PS50977">
    <property type="entry name" value="HTH_TETR_2"/>
    <property type="match status" value="1"/>
</dbReference>
<dbReference type="PANTHER" id="PTHR30055">
    <property type="entry name" value="HTH-TYPE TRANSCRIPTIONAL REGULATOR RUTR"/>
    <property type="match status" value="1"/>
</dbReference>
<dbReference type="RefSeq" id="WP_085154605.1">
    <property type="nucleotide sequence ID" value="NZ_AP022612.1"/>
</dbReference>
<keyword evidence="2" id="KW-1185">Reference proteome</keyword>
<gene>
    <name evidence="1" type="ORF">MCNF_10880</name>
</gene>
<protein>
    <submittedName>
        <fullName evidence="1">TetR family transcriptional regulator</fullName>
    </submittedName>
</protein>
<dbReference type="PANTHER" id="PTHR30055:SF234">
    <property type="entry name" value="HTH-TYPE TRANSCRIPTIONAL REGULATOR BETI"/>
    <property type="match status" value="1"/>
</dbReference>
<reference evidence="1" key="1">
    <citation type="journal article" date="2019" name="Emerg. Microbes Infect.">
        <title>Comprehensive subspecies identification of 175 nontuberculous mycobacteria species based on 7547 genomic profiles.</title>
        <authorList>
            <person name="Matsumoto Y."/>
            <person name="Kinjo T."/>
            <person name="Motooka D."/>
            <person name="Nabeya D."/>
            <person name="Jung N."/>
            <person name="Uechi K."/>
            <person name="Horii T."/>
            <person name="Iida T."/>
            <person name="Fujita J."/>
            <person name="Nakamura S."/>
        </authorList>
    </citation>
    <scope>NUCLEOTIDE SEQUENCE [LARGE SCALE GENOMIC DNA]</scope>
    <source>
        <strain evidence="1">JCM 13671</strain>
    </source>
</reference>
<dbReference type="InterPro" id="IPR025996">
    <property type="entry name" value="MT1864/Rv1816-like_C"/>
</dbReference>
<dbReference type="Pfam" id="PF00440">
    <property type="entry name" value="TetR_N"/>
    <property type="match status" value="1"/>
</dbReference>
<dbReference type="Gene3D" id="1.10.357.10">
    <property type="entry name" value="Tetracycline Repressor, domain 2"/>
    <property type="match status" value="1"/>
</dbReference>
<dbReference type="GO" id="GO:0000976">
    <property type="term" value="F:transcription cis-regulatory region binding"/>
    <property type="evidence" value="ECO:0007669"/>
    <property type="project" value="TreeGrafter"/>
</dbReference>
<sequence>MRRAATGQGKSSRPRSRRGHGDQLRAEILEAVNRLLDEWGSDEKLTMRAVAEEVGVAAPSIYLHFADKSELVWAALADKYAQLADVMRTAAEATDGGPRDRLLAQVHAYCRFALEHPGHYRLMYQVRQPALDAGKRGHHPSRQVSGRLRRALTECAEAGHHLALPLHQCAHTLWTGLHGIVSIQQTMAPAGGSPDGVYALADGLVDALVSCALGTGEAIPRPTEIDRIIAASVADDD</sequence>
<dbReference type="InterPro" id="IPR001647">
    <property type="entry name" value="HTH_TetR"/>
</dbReference>
<accession>A0A7I7XTQ3</accession>
<proteinExistence type="predicted"/>
<dbReference type="Proteomes" id="UP000466931">
    <property type="component" value="Chromosome"/>
</dbReference>
<dbReference type="SUPFAM" id="SSF48498">
    <property type="entry name" value="Tetracyclin repressor-like, C-terminal domain"/>
    <property type="match status" value="1"/>
</dbReference>
<dbReference type="Pfam" id="PF13305">
    <property type="entry name" value="TetR_C_33"/>
    <property type="match status" value="1"/>
</dbReference>
<dbReference type="InterPro" id="IPR036271">
    <property type="entry name" value="Tet_transcr_reg_TetR-rel_C_sf"/>
</dbReference>
<dbReference type="AlphaFoldDB" id="A0A7I7XTQ3"/>
<dbReference type="EMBL" id="AP022612">
    <property type="protein sequence ID" value="BBZ32483.1"/>
    <property type="molecule type" value="Genomic_DNA"/>
</dbReference>
<reference evidence="1" key="2">
    <citation type="submission" date="2020-02" db="EMBL/GenBank/DDBJ databases">
        <authorList>
            <person name="Matsumoto Y."/>
            <person name="Motooka D."/>
            <person name="Nakamura S."/>
        </authorList>
    </citation>
    <scope>NUCLEOTIDE SEQUENCE</scope>
    <source>
        <strain evidence="1">JCM 13671</strain>
    </source>
</reference>
<evidence type="ECO:0000313" key="2">
    <source>
        <dbReference type="Proteomes" id="UP000466931"/>
    </source>
</evidence>
<dbReference type="OrthoDB" id="8222629at2"/>
<organism evidence="1 2">
    <name type="scientific">Mycolicibacterium confluentis</name>
    <dbReference type="NCBI Taxonomy" id="28047"/>
    <lineage>
        <taxon>Bacteria</taxon>
        <taxon>Bacillati</taxon>
        <taxon>Actinomycetota</taxon>
        <taxon>Actinomycetes</taxon>
        <taxon>Mycobacteriales</taxon>
        <taxon>Mycobacteriaceae</taxon>
        <taxon>Mycolicibacterium</taxon>
    </lineage>
</organism>
<dbReference type="GO" id="GO:0003700">
    <property type="term" value="F:DNA-binding transcription factor activity"/>
    <property type="evidence" value="ECO:0007669"/>
    <property type="project" value="TreeGrafter"/>
</dbReference>
<dbReference type="SUPFAM" id="SSF46689">
    <property type="entry name" value="Homeodomain-like"/>
    <property type="match status" value="1"/>
</dbReference>